<accession>A0A543CK89</accession>
<dbReference type="EMBL" id="VFOZ01000001">
    <property type="protein sequence ID" value="TQL97521.1"/>
    <property type="molecule type" value="Genomic_DNA"/>
</dbReference>
<dbReference type="AlphaFoldDB" id="A0A543CK89"/>
<comment type="caution">
    <text evidence="1">The sequence shown here is derived from an EMBL/GenBank/DDBJ whole genome shotgun (WGS) entry which is preliminary data.</text>
</comment>
<dbReference type="InterPro" id="IPR029060">
    <property type="entry name" value="PIN-like_dom_sf"/>
</dbReference>
<organism evidence="1 2">
    <name type="scientific">Actinoallomurus bryophytorum</name>
    <dbReference type="NCBI Taxonomy" id="1490222"/>
    <lineage>
        <taxon>Bacteria</taxon>
        <taxon>Bacillati</taxon>
        <taxon>Actinomycetota</taxon>
        <taxon>Actinomycetes</taxon>
        <taxon>Streptosporangiales</taxon>
        <taxon>Thermomonosporaceae</taxon>
        <taxon>Actinoallomurus</taxon>
    </lineage>
</organism>
<dbReference type="Proteomes" id="UP000316096">
    <property type="component" value="Unassembled WGS sequence"/>
</dbReference>
<name>A0A543CK89_9ACTN</name>
<keyword evidence="2" id="KW-1185">Reference proteome</keyword>
<protein>
    <recommendedName>
        <fullName evidence="3">PIN domain-containing protein</fullName>
    </recommendedName>
</protein>
<evidence type="ECO:0000313" key="2">
    <source>
        <dbReference type="Proteomes" id="UP000316096"/>
    </source>
</evidence>
<proteinExistence type="predicted"/>
<evidence type="ECO:0008006" key="3">
    <source>
        <dbReference type="Google" id="ProtNLM"/>
    </source>
</evidence>
<reference evidence="1 2" key="1">
    <citation type="submission" date="2019-06" db="EMBL/GenBank/DDBJ databases">
        <title>Sequencing the genomes of 1000 actinobacteria strains.</title>
        <authorList>
            <person name="Klenk H.-P."/>
        </authorList>
    </citation>
    <scope>NUCLEOTIDE SEQUENCE [LARGE SCALE GENOMIC DNA]</scope>
    <source>
        <strain evidence="1 2">DSM 102200</strain>
    </source>
</reference>
<dbReference type="OrthoDB" id="3292949at2"/>
<dbReference type="SUPFAM" id="SSF88723">
    <property type="entry name" value="PIN domain-like"/>
    <property type="match status" value="1"/>
</dbReference>
<sequence>MPHVFEARKRQAPVVASAVTLTEVLRGSSRDARVHRVLKKVEVIPLTRELGRSAGDLLGTSGLPATASIDAMVVATALVQARPVMILTSAPGDLSALVGGAPGIGLLHI</sequence>
<dbReference type="Gene3D" id="3.40.50.1010">
    <property type="entry name" value="5'-nuclease"/>
    <property type="match status" value="1"/>
</dbReference>
<gene>
    <name evidence="1" type="ORF">FB559_3112</name>
</gene>
<evidence type="ECO:0000313" key="1">
    <source>
        <dbReference type="EMBL" id="TQL97521.1"/>
    </source>
</evidence>